<dbReference type="HAMAP" id="MF_00554">
    <property type="entry name" value="NEP1"/>
    <property type="match status" value="1"/>
</dbReference>
<dbReference type="PANTHER" id="PTHR12636:SF5">
    <property type="entry name" value="RIBOSOMAL RNA SMALL SUBUNIT METHYLTRANSFERASE NEP1"/>
    <property type="match status" value="1"/>
</dbReference>
<keyword evidence="5" id="KW-0808">Transferase</keyword>
<evidence type="ECO:0000256" key="8">
    <source>
        <dbReference type="ARBA" id="ARBA00022884"/>
    </source>
</evidence>
<dbReference type="PANTHER" id="PTHR12636">
    <property type="entry name" value="NEP1/MRA1"/>
    <property type="match status" value="1"/>
</dbReference>
<evidence type="ECO:0000256" key="1">
    <source>
        <dbReference type="ARBA" id="ARBA00008115"/>
    </source>
</evidence>
<dbReference type="EMBL" id="LAZR01026880">
    <property type="protein sequence ID" value="KKL67373.1"/>
    <property type="molecule type" value="Genomic_DNA"/>
</dbReference>
<evidence type="ECO:0000256" key="6">
    <source>
        <dbReference type="ARBA" id="ARBA00022691"/>
    </source>
</evidence>
<proteinExistence type="inferred from homology"/>
<protein>
    <recommendedName>
        <fullName evidence="10">Ribosomal RNA small subunit methyltransferase Nep1</fullName>
    </recommendedName>
</protein>
<dbReference type="InterPro" id="IPR023503">
    <property type="entry name" value="Ribosome_NEP1_arc"/>
</dbReference>
<evidence type="ECO:0000256" key="2">
    <source>
        <dbReference type="ARBA" id="ARBA00022517"/>
    </source>
</evidence>
<evidence type="ECO:0000256" key="3">
    <source>
        <dbReference type="ARBA" id="ARBA00022552"/>
    </source>
</evidence>
<dbReference type="CDD" id="cd18088">
    <property type="entry name" value="Nep1-like"/>
    <property type="match status" value="1"/>
</dbReference>
<dbReference type="InterPro" id="IPR029026">
    <property type="entry name" value="tRNA_m1G_MTases_N"/>
</dbReference>
<dbReference type="GO" id="GO:0070037">
    <property type="term" value="F:rRNA (pseudouridine) methyltransferase activity"/>
    <property type="evidence" value="ECO:0007669"/>
    <property type="project" value="InterPro"/>
</dbReference>
<organism evidence="9">
    <name type="scientific">marine sediment metagenome</name>
    <dbReference type="NCBI Taxonomy" id="412755"/>
    <lineage>
        <taxon>unclassified sequences</taxon>
        <taxon>metagenomes</taxon>
        <taxon>ecological metagenomes</taxon>
    </lineage>
</organism>
<dbReference type="AlphaFoldDB" id="A0A0F9E026"/>
<dbReference type="InterPro" id="IPR029028">
    <property type="entry name" value="Alpha/beta_knot_MTases"/>
</dbReference>
<evidence type="ECO:0008006" key="10">
    <source>
        <dbReference type="Google" id="ProtNLM"/>
    </source>
</evidence>
<keyword evidence="7" id="KW-0699">rRNA-binding</keyword>
<comment type="caution">
    <text evidence="9">The sequence shown here is derived from an EMBL/GenBank/DDBJ whole genome shotgun (WGS) entry which is preliminary data.</text>
</comment>
<evidence type="ECO:0000313" key="9">
    <source>
        <dbReference type="EMBL" id="KKL67373.1"/>
    </source>
</evidence>
<dbReference type="SUPFAM" id="SSF75217">
    <property type="entry name" value="alpha/beta knot"/>
    <property type="match status" value="1"/>
</dbReference>
<keyword evidence="8" id="KW-0694">RNA-binding</keyword>
<dbReference type="Gene3D" id="3.40.1280.10">
    <property type="match status" value="1"/>
</dbReference>
<comment type="similarity">
    <text evidence="1">Belongs to the class IV-like SAM-binding methyltransferase superfamily. RNA methyltransferase NEP1 family.</text>
</comment>
<keyword evidence="4" id="KW-0489">Methyltransferase</keyword>
<reference evidence="9" key="1">
    <citation type="journal article" date="2015" name="Nature">
        <title>Complex archaea that bridge the gap between prokaryotes and eukaryotes.</title>
        <authorList>
            <person name="Spang A."/>
            <person name="Saw J.H."/>
            <person name="Jorgensen S.L."/>
            <person name="Zaremba-Niedzwiedzka K."/>
            <person name="Martijn J."/>
            <person name="Lind A.E."/>
            <person name="van Eijk R."/>
            <person name="Schleper C."/>
            <person name="Guy L."/>
            <person name="Ettema T.J."/>
        </authorList>
    </citation>
    <scope>NUCLEOTIDE SEQUENCE</scope>
</reference>
<gene>
    <name evidence="9" type="ORF">LCGC14_2135620</name>
</gene>
<evidence type="ECO:0000256" key="4">
    <source>
        <dbReference type="ARBA" id="ARBA00022603"/>
    </source>
</evidence>
<keyword evidence="6" id="KW-0949">S-adenosyl-L-methionine</keyword>
<dbReference type="GO" id="GO:0070475">
    <property type="term" value="P:rRNA base methylation"/>
    <property type="evidence" value="ECO:0007669"/>
    <property type="project" value="InterPro"/>
</dbReference>
<evidence type="ECO:0000256" key="5">
    <source>
        <dbReference type="ARBA" id="ARBA00022679"/>
    </source>
</evidence>
<name>A0A0F9E026_9ZZZZ</name>
<dbReference type="Pfam" id="PF03587">
    <property type="entry name" value="EMG1"/>
    <property type="match status" value="1"/>
</dbReference>
<dbReference type="InterPro" id="IPR005304">
    <property type="entry name" value="Rbsml_bgen_MeTrfase_EMG1/NEP1"/>
</dbReference>
<sequence>MPLIIIIVECGLELIPKHIRSHPAVKKNMSTSIYSSQLLDNALHFSAMKSLMNREKRGRPDISHLCLLSVLGSILNKSGNIELYLHTINNKIFKFNPEVRIARNYNRFKGLMAKLIIDGRIEIGNELLITSVLKNLDELINSFNNPKIDIFSHKGKRIEVYKSISSLDISENYIAIIGGFQKATFSNEILKLSRRIISISQYPLDAWVVISKLINIYELSHNIN</sequence>
<keyword evidence="3" id="KW-0698">rRNA processing</keyword>
<keyword evidence="2" id="KW-0690">Ribosome biogenesis</keyword>
<evidence type="ECO:0000256" key="7">
    <source>
        <dbReference type="ARBA" id="ARBA00022730"/>
    </source>
</evidence>
<accession>A0A0F9E026</accession>
<dbReference type="GO" id="GO:0019843">
    <property type="term" value="F:rRNA binding"/>
    <property type="evidence" value="ECO:0007669"/>
    <property type="project" value="UniProtKB-KW"/>
</dbReference>